<keyword evidence="6 9" id="KW-1133">Transmembrane helix</keyword>
<gene>
    <name evidence="11" type="ORF">J5285_14615</name>
</gene>
<evidence type="ECO:0000256" key="7">
    <source>
        <dbReference type="ARBA" id="ARBA00023047"/>
    </source>
</evidence>
<accession>A0ABX8T5U7</accession>
<evidence type="ECO:0000256" key="6">
    <source>
        <dbReference type="ARBA" id="ARBA00022989"/>
    </source>
</evidence>
<evidence type="ECO:0000256" key="2">
    <source>
        <dbReference type="ARBA" id="ARBA00007783"/>
    </source>
</evidence>
<keyword evidence="7" id="KW-0625">Polysaccharide transport</keyword>
<organism evidence="11 12">
    <name type="scientific">Agrobacterium larrymoorei</name>
    <dbReference type="NCBI Taxonomy" id="160699"/>
    <lineage>
        <taxon>Bacteria</taxon>
        <taxon>Pseudomonadati</taxon>
        <taxon>Pseudomonadota</taxon>
        <taxon>Alphaproteobacteria</taxon>
        <taxon>Hyphomicrobiales</taxon>
        <taxon>Rhizobiaceae</taxon>
        <taxon>Rhizobium/Agrobacterium group</taxon>
        <taxon>Agrobacterium</taxon>
    </lineage>
</organism>
<evidence type="ECO:0000313" key="11">
    <source>
        <dbReference type="EMBL" id="QYA08667.1"/>
    </source>
</evidence>
<keyword evidence="8 9" id="KW-0472">Membrane</keyword>
<keyword evidence="7" id="KW-0762">Sugar transport</keyword>
<comment type="similarity">
    <text evidence="2">Belongs to the ABC-2 integral membrane protein family.</text>
</comment>
<evidence type="ECO:0000256" key="4">
    <source>
        <dbReference type="ARBA" id="ARBA00022475"/>
    </source>
</evidence>
<keyword evidence="4" id="KW-1003">Cell membrane</keyword>
<name>A0ABX8T5U7_9HYPH</name>
<evidence type="ECO:0000256" key="9">
    <source>
        <dbReference type="SAM" id="Phobius"/>
    </source>
</evidence>
<feature type="transmembrane region" description="Helical" evidence="9">
    <location>
        <begin position="232"/>
        <end position="254"/>
    </location>
</feature>
<feature type="transmembrane region" description="Helical" evidence="9">
    <location>
        <begin position="141"/>
        <end position="167"/>
    </location>
</feature>
<evidence type="ECO:0000256" key="8">
    <source>
        <dbReference type="ARBA" id="ARBA00023136"/>
    </source>
</evidence>
<evidence type="ECO:0000256" key="3">
    <source>
        <dbReference type="ARBA" id="ARBA00022448"/>
    </source>
</evidence>
<feature type="transmembrane region" description="Helical" evidence="9">
    <location>
        <begin position="108"/>
        <end position="129"/>
    </location>
</feature>
<keyword evidence="5 9" id="KW-0812">Transmembrane</keyword>
<dbReference type="PANTHER" id="PTHR30413">
    <property type="entry name" value="INNER MEMBRANE TRANSPORT PERMEASE"/>
    <property type="match status" value="1"/>
</dbReference>
<comment type="subcellular location">
    <subcellularLocation>
        <location evidence="1">Cell membrane</location>
        <topology evidence="1">Multi-pass membrane protein</topology>
    </subcellularLocation>
</comment>
<dbReference type="InterPro" id="IPR013525">
    <property type="entry name" value="ABC2_TM"/>
</dbReference>
<proteinExistence type="inferred from homology"/>
<dbReference type="PANTHER" id="PTHR30413:SF10">
    <property type="entry name" value="CAPSULE POLYSACCHARIDE EXPORT INNER-MEMBRANE PROTEIN CTRC"/>
    <property type="match status" value="1"/>
</dbReference>
<dbReference type="EMBL" id="CP072168">
    <property type="protein sequence ID" value="QYA08667.1"/>
    <property type="molecule type" value="Genomic_DNA"/>
</dbReference>
<feature type="transmembrane region" description="Helical" evidence="9">
    <location>
        <begin position="61"/>
        <end position="82"/>
    </location>
</feature>
<keyword evidence="3" id="KW-0813">Transport</keyword>
<evidence type="ECO:0000313" key="12">
    <source>
        <dbReference type="Proteomes" id="UP000826513"/>
    </source>
</evidence>
<evidence type="ECO:0000256" key="1">
    <source>
        <dbReference type="ARBA" id="ARBA00004651"/>
    </source>
</evidence>
<dbReference type="Proteomes" id="UP000826513">
    <property type="component" value="Chromosome 2"/>
</dbReference>
<dbReference type="RefSeq" id="WP_219275996.1">
    <property type="nucleotide sequence ID" value="NZ_CP072168.1"/>
</dbReference>
<evidence type="ECO:0000256" key="5">
    <source>
        <dbReference type="ARBA" id="ARBA00022692"/>
    </source>
</evidence>
<sequence>MYYVKTHVRVVASLLVREMSGRFGNRPGGYLWAVLDPAAHIAFLSLVFMAFTRTPALGKSFLLFFATGYVGLQFYTAMASYLNGAVKANRTLLNYPNVAPIDTMVARYLLQLGTTVAVAFCVIGGIILFTVNQPVYLNWPAIIEAAFAGTLIGVGVALFNNVAFLWSPFYEKVFGIVSRPLFMISGVVFLPDALPVAVREIVLLNPLVHMIMLFRTGFYAEYRGSYIDMPYLYTFAFSVIFVGLSLFTSSRSILRSR</sequence>
<feature type="transmembrane region" description="Helical" evidence="9">
    <location>
        <begin position="29"/>
        <end position="49"/>
    </location>
</feature>
<feature type="domain" description="ABC-2 type transporter transmembrane" evidence="10">
    <location>
        <begin position="12"/>
        <end position="219"/>
    </location>
</feature>
<evidence type="ECO:0000259" key="10">
    <source>
        <dbReference type="Pfam" id="PF01061"/>
    </source>
</evidence>
<reference evidence="11 12" key="1">
    <citation type="submission" date="2021-03" db="EMBL/GenBank/DDBJ databases">
        <title>Rapid diversification of plasmids in a genus of pathogenic and nitrogen fixing bacteria.</title>
        <authorList>
            <person name="Weisberg A.J."/>
            <person name="Miller M."/>
            <person name="Ream W."/>
            <person name="Grunwald N.J."/>
            <person name="Chang J.H."/>
        </authorList>
    </citation>
    <scope>NUCLEOTIDE SEQUENCE [LARGE SCALE GENOMIC DNA]</scope>
    <source>
        <strain evidence="11 12">AF3.44</strain>
    </source>
</reference>
<dbReference type="Pfam" id="PF01061">
    <property type="entry name" value="ABC2_membrane"/>
    <property type="match status" value="1"/>
</dbReference>
<keyword evidence="12" id="KW-1185">Reference proteome</keyword>
<protein>
    <submittedName>
        <fullName evidence="11">ABC transporter permease</fullName>
    </submittedName>
</protein>